<organism evidence="2 3">
    <name type="scientific">Kaistella carnis</name>
    <dbReference type="NCBI Taxonomy" id="1241979"/>
    <lineage>
        <taxon>Bacteria</taxon>
        <taxon>Pseudomonadati</taxon>
        <taxon>Bacteroidota</taxon>
        <taxon>Flavobacteriia</taxon>
        <taxon>Flavobacteriales</taxon>
        <taxon>Weeksellaceae</taxon>
        <taxon>Chryseobacterium group</taxon>
        <taxon>Kaistella</taxon>
    </lineage>
</organism>
<dbReference type="Proteomes" id="UP000270185">
    <property type="component" value="Chromosome"/>
</dbReference>
<protein>
    <submittedName>
        <fullName evidence="2">DUF420 domain-containing protein</fullName>
    </submittedName>
</protein>
<dbReference type="Pfam" id="PF04238">
    <property type="entry name" value="DUF420"/>
    <property type="match status" value="1"/>
</dbReference>
<accession>A0A3G8XJQ6</accession>
<dbReference type="RefSeq" id="WP_125024968.1">
    <property type="nucleotide sequence ID" value="NZ_CP034159.1"/>
</dbReference>
<proteinExistence type="predicted"/>
<evidence type="ECO:0000256" key="1">
    <source>
        <dbReference type="SAM" id="Phobius"/>
    </source>
</evidence>
<sequence>MDFTFFIMTAVLVVTLIAPIFSYYAIRKVKQKDLVTHKKIQTLIYAFCIAAVLVLELLIRFSGGSGSMYGGSSHADNPVFKTILTAHIIGAVLTYIIWTYLIIKSRRKFQKTLPGKFSVTHKKVGVVVFVGLVYTGVTALVVYLMSLDFI</sequence>
<feature type="transmembrane region" description="Helical" evidence="1">
    <location>
        <begin position="124"/>
        <end position="145"/>
    </location>
</feature>
<keyword evidence="1" id="KW-1133">Transmembrane helix</keyword>
<feature type="transmembrane region" description="Helical" evidence="1">
    <location>
        <begin position="83"/>
        <end position="103"/>
    </location>
</feature>
<keyword evidence="1" id="KW-0812">Transmembrane</keyword>
<dbReference type="EMBL" id="CP034159">
    <property type="protein sequence ID" value="AZI33472.1"/>
    <property type="molecule type" value="Genomic_DNA"/>
</dbReference>
<evidence type="ECO:0000313" key="2">
    <source>
        <dbReference type="EMBL" id="AZI33472.1"/>
    </source>
</evidence>
<name>A0A3G8XJQ6_9FLAO</name>
<keyword evidence="3" id="KW-1185">Reference proteome</keyword>
<feature type="transmembrane region" description="Helical" evidence="1">
    <location>
        <begin position="6"/>
        <end position="26"/>
    </location>
</feature>
<gene>
    <name evidence="2" type="ORF">EIB73_09885</name>
</gene>
<reference evidence="3" key="1">
    <citation type="submission" date="2018-11" db="EMBL/GenBank/DDBJ databases">
        <title>Proposal to divide the Flavobacteriaceae and reorganize its genera based on Amino Acid Identity values calculated from whole genome sequences.</title>
        <authorList>
            <person name="Nicholson A.C."/>
            <person name="Gulvik C.A."/>
            <person name="Whitney A.M."/>
            <person name="Humrighouse B.W."/>
            <person name="Bell M."/>
            <person name="Holmes B."/>
            <person name="Steigerwalt A.G."/>
            <person name="Villarma A."/>
            <person name="Sheth M."/>
            <person name="Batra D."/>
            <person name="Pryor J."/>
            <person name="Bernardet J.-F."/>
            <person name="Hugo C."/>
            <person name="Kampfer P."/>
            <person name="Newman J.D."/>
            <person name="McQuiston J.R."/>
        </authorList>
    </citation>
    <scope>NUCLEOTIDE SEQUENCE [LARGE SCALE GENOMIC DNA]</scope>
    <source>
        <strain evidence="3">G0081</strain>
    </source>
</reference>
<keyword evidence="1" id="KW-0472">Membrane</keyword>
<dbReference type="InterPro" id="IPR007352">
    <property type="entry name" value="DUF420"/>
</dbReference>
<dbReference type="AlphaFoldDB" id="A0A3G8XJQ6"/>
<dbReference type="OrthoDB" id="1446109at2"/>
<feature type="transmembrane region" description="Helical" evidence="1">
    <location>
        <begin position="42"/>
        <end position="63"/>
    </location>
</feature>
<dbReference type="KEGG" id="ccas:EIB73_09885"/>
<evidence type="ECO:0000313" key="3">
    <source>
        <dbReference type="Proteomes" id="UP000270185"/>
    </source>
</evidence>